<sequence length="241" mass="26684">MEVIPLGVWGGYPKANSATSSFLVKENGFNLLIDCGSGVLASLQNYVSIQELDAVIITHYHHDHIADVGALYYAKLIQNQLSNETKTLPIYAHTKDSQFRAMQYEGHMEAKDLEEASKIGPFTISTTPTVHPVYCLALRLEVNGKSVVFTADTGWTERFISFAQKTDLLVSEANLYQQYEGKIAGHMSGRQAGMLAEKAKIKQLILTHLPHFGDVQDILEEAQKEYTGDAQIAKVGSMYTI</sequence>
<protein>
    <submittedName>
        <fullName evidence="1">MBL fold metallo-hydrolase</fullName>
    </submittedName>
</protein>
<name>A0ACC6M3X6_9BACI</name>
<dbReference type="Proteomes" id="UP001277972">
    <property type="component" value="Unassembled WGS sequence"/>
</dbReference>
<evidence type="ECO:0000313" key="1">
    <source>
        <dbReference type="EMBL" id="MDX8045637.1"/>
    </source>
</evidence>
<gene>
    <name evidence="1" type="ORF">SH601_06510</name>
</gene>
<dbReference type="EMBL" id="JAWZSR010000003">
    <property type="protein sequence ID" value="MDX8045637.1"/>
    <property type="molecule type" value="Genomic_DNA"/>
</dbReference>
<keyword evidence="2" id="KW-1185">Reference proteome</keyword>
<comment type="caution">
    <text evidence="1">The sequence shown here is derived from an EMBL/GenBank/DDBJ whole genome shotgun (WGS) entry which is preliminary data.</text>
</comment>
<organism evidence="1 2">
    <name type="scientific">Gracilibacillus pellucidus</name>
    <dbReference type="NCBI Taxonomy" id="3095368"/>
    <lineage>
        <taxon>Bacteria</taxon>
        <taxon>Bacillati</taxon>
        <taxon>Bacillota</taxon>
        <taxon>Bacilli</taxon>
        <taxon>Bacillales</taxon>
        <taxon>Bacillaceae</taxon>
        <taxon>Gracilibacillus</taxon>
    </lineage>
</organism>
<evidence type="ECO:0000313" key="2">
    <source>
        <dbReference type="Proteomes" id="UP001277972"/>
    </source>
</evidence>
<reference evidence="1" key="1">
    <citation type="submission" date="2023-11" db="EMBL/GenBank/DDBJ databases">
        <title>Gracilibacillus pellucida a moderately halophilic bacterium isolated from saline soil in Xinjiang province.</title>
        <authorList>
            <person name="Zhang Z."/>
            <person name="Tan F."/>
            <person name="Wang Y."/>
            <person name="Xia M."/>
        </authorList>
    </citation>
    <scope>NUCLEOTIDE SEQUENCE</scope>
    <source>
        <strain evidence="1">S3-1-1</strain>
    </source>
</reference>
<accession>A0ACC6M3X6</accession>
<proteinExistence type="predicted"/>